<protein>
    <submittedName>
        <fullName evidence="1">Uncharacterized protein</fullName>
    </submittedName>
</protein>
<gene>
    <name evidence="1" type="ORF">DPMN_106006</name>
</gene>
<evidence type="ECO:0000313" key="2">
    <source>
        <dbReference type="Proteomes" id="UP000828390"/>
    </source>
</evidence>
<reference evidence="1" key="1">
    <citation type="journal article" date="2019" name="bioRxiv">
        <title>The Genome of the Zebra Mussel, Dreissena polymorpha: A Resource for Invasive Species Research.</title>
        <authorList>
            <person name="McCartney M.A."/>
            <person name="Auch B."/>
            <person name="Kono T."/>
            <person name="Mallez S."/>
            <person name="Zhang Y."/>
            <person name="Obille A."/>
            <person name="Becker A."/>
            <person name="Abrahante J.E."/>
            <person name="Garbe J."/>
            <person name="Badalamenti J.P."/>
            <person name="Herman A."/>
            <person name="Mangelson H."/>
            <person name="Liachko I."/>
            <person name="Sullivan S."/>
            <person name="Sone E.D."/>
            <person name="Koren S."/>
            <person name="Silverstein K.A.T."/>
            <person name="Beckman K.B."/>
            <person name="Gohl D.M."/>
        </authorList>
    </citation>
    <scope>NUCLEOTIDE SEQUENCE</scope>
    <source>
        <strain evidence="1">Duluth1</strain>
        <tissue evidence="1">Whole animal</tissue>
    </source>
</reference>
<keyword evidence="2" id="KW-1185">Reference proteome</keyword>
<dbReference type="EMBL" id="JAIWYP010000004">
    <property type="protein sequence ID" value="KAH3832712.1"/>
    <property type="molecule type" value="Genomic_DNA"/>
</dbReference>
<comment type="caution">
    <text evidence="1">The sequence shown here is derived from an EMBL/GenBank/DDBJ whole genome shotgun (WGS) entry which is preliminary data.</text>
</comment>
<evidence type="ECO:0000313" key="1">
    <source>
        <dbReference type="EMBL" id="KAH3832712.1"/>
    </source>
</evidence>
<name>A0A9D4QJE0_DREPO</name>
<dbReference type="AlphaFoldDB" id="A0A9D4QJE0"/>
<reference evidence="1" key="2">
    <citation type="submission" date="2020-11" db="EMBL/GenBank/DDBJ databases">
        <authorList>
            <person name="McCartney M.A."/>
            <person name="Auch B."/>
            <person name="Kono T."/>
            <person name="Mallez S."/>
            <person name="Becker A."/>
            <person name="Gohl D.M."/>
            <person name="Silverstein K.A.T."/>
            <person name="Koren S."/>
            <person name="Bechman K.B."/>
            <person name="Herman A."/>
            <person name="Abrahante J.E."/>
            <person name="Garbe J."/>
        </authorList>
    </citation>
    <scope>NUCLEOTIDE SEQUENCE</scope>
    <source>
        <strain evidence="1">Duluth1</strain>
        <tissue evidence="1">Whole animal</tissue>
    </source>
</reference>
<proteinExistence type="predicted"/>
<dbReference type="Proteomes" id="UP000828390">
    <property type="component" value="Unassembled WGS sequence"/>
</dbReference>
<sequence>MNNLTNFHKDPVIHVASRFLDACDPTSNILTIKHSDKSSSRLDVFMTNVGSRNTMPDIDIGWPKQLITSSLCSSELNRRDKGKKINFYYGDIKTSPKIHGEEGGPLTRRRCADRCRVPRRYAAWTQDSAAGY</sequence>
<organism evidence="1 2">
    <name type="scientific">Dreissena polymorpha</name>
    <name type="common">Zebra mussel</name>
    <name type="synonym">Mytilus polymorpha</name>
    <dbReference type="NCBI Taxonomy" id="45954"/>
    <lineage>
        <taxon>Eukaryota</taxon>
        <taxon>Metazoa</taxon>
        <taxon>Spiralia</taxon>
        <taxon>Lophotrochozoa</taxon>
        <taxon>Mollusca</taxon>
        <taxon>Bivalvia</taxon>
        <taxon>Autobranchia</taxon>
        <taxon>Heteroconchia</taxon>
        <taxon>Euheterodonta</taxon>
        <taxon>Imparidentia</taxon>
        <taxon>Neoheterodontei</taxon>
        <taxon>Myida</taxon>
        <taxon>Dreissenoidea</taxon>
        <taxon>Dreissenidae</taxon>
        <taxon>Dreissena</taxon>
    </lineage>
</organism>
<accession>A0A9D4QJE0</accession>